<evidence type="ECO:0000313" key="3">
    <source>
        <dbReference type="EMBL" id="KRT58059.1"/>
    </source>
</evidence>
<accession>A0A0T5Z5L6</accession>
<keyword evidence="5" id="KW-1185">Reference proteome</keyword>
<reference evidence="4 5" key="1">
    <citation type="submission" date="2015-11" db="EMBL/GenBank/DDBJ databases">
        <title>The genome of Candidatus Endoriftia persephone in Ridgeia piscesae and population structure of the North Eastern Pacific vestimentiferan symbionts.</title>
        <authorList>
            <person name="Perez M."/>
            <person name="Juniper K.S."/>
        </authorList>
    </citation>
    <scope>NUCLEOTIDE SEQUENCE [LARGE SCALE GENOMIC DNA]</scope>
    <source>
        <strain evidence="3">Ind10</strain>
        <strain evidence="2">Ind11</strain>
    </source>
</reference>
<evidence type="ECO:0000259" key="1">
    <source>
        <dbReference type="Pfam" id="PF22483"/>
    </source>
</evidence>
<organism evidence="3 4">
    <name type="scientific">endosymbiont of Ridgeia piscesae</name>
    <dbReference type="NCBI Taxonomy" id="54398"/>
    <lineage>
        <taxon>Bacteria</taxon>
        <taxon>Pseudomonadati</taxon>
        <taxon>Pseudomonadota</taxon>
        <taxon>Gammaproteobacteria</taxon>
        <taxon>sulfur-oxidizing symbionts</taxon>
    </lineage>
</organism>
<proteinExistence type="predicted"/>
<dbReference type="STRING" id="54398.Ga0074115_11439"/>
<name>A0A0T5Z5L6_9GAMM</name>
<feature type="domain" description="Transposase for insertion sequence element IS21-like C-terminal" evidence="1">
    <location>
        <begin position="24"/>
        <end position="65"/>
    </location>
</feature>
<dbReference type="Pfam" id="PF22483">
    <property type="entry name" value="Mu-transpos_C_2"/>
    <property type="match status" value="1"/>
</dbReference>
<dbReference type="Proteomes" id="UP000051276">
    <property type="component" value="Unassembled WGS sequence"/>
</dbReference>
<comment type="caution">
    <text evidence="3">The sequence shown here is derived from an EMBL/GenBank/DDBJ whole genome shotgun (WGS) entry which is preliminary data.</text>
</comment>
<dbReference type="InterPro" id="IPR054353">
    <property type="entry name" value="IstA-like_C"/>
</dbReference>
<gene>
    <name evidence="2" type="ORF">Ga0074115_11439</name>
    <name evidence="3" type="ORF">Ga0076813_127315</name>
</gene>
<dbReference type="EMBL" id="LDXT01000083">
    <property type="protein sequence ID" value="KRT55143.1"/>
    <property type="molecule type" value="Genomic_DNA"/>
</dbReference>
<protein>
    <recommendedName>
        <fullName evidence="1">Transposase for insertion sequence element IS21-like C-terminal domain-containing protein</fullName>
    </recommendedName>
</protein>
<evidence type="ECO:0000313" key="2">
    <source>
        <dbReference type="EMBL" id="KRT55143.1"/>
    </source>
</evidence>
<evidence type="ECO:0000313" key="4">
    <source>
        <dbReference type="Proteomes" id="UP000051276"/>
    </source>
</evidence>
<dbReference type="Proteomes" id="UP000051634">
    <property type="component" value="Unassembled WGS sequence"/>
</dbReference>
<sequence length="88" mass="10126">MVIDCLPSMARLHDSPTPKQVIDSVPHQLVQKQLDARFTATTAECFHKGERVASHVRSFSKGHHTIVAEHMLKSHREYAEWTPQRLIR</sequence>
<evidence type="ECO:0000313" key="5">
    <source>
        <dbReference type="Proteomes" id="UP000051634"/>
    </source>
</evidence>
<dbReference type="AlphaFoldDB" id="A0A0T5Z5L6"/>
<dbReference type="EMBL" id="LMXI01000421">
    <property type="protein sequence ID" value="KRT58059.1"/>
    <property type="molecule type" value="Genomic_DNA"/>
</dbReference>
<dbReference type="OrthoDB" id="2065409at2"/>